<evidence type="ECO:0000313" key="3">
    <source>
        <dbReference type="Proteomes" id="UP000295060"/>
    </source>
</evidence>
<feature type="transmembrane region" description="Helical" evidence="1">
    <location>
        <begin position="50"/>
        <end position="69"/>
    </location>
</feature>
<feature type="transmembrane region" description="Helical" evidence="1">
    <location>
        <begin position="106"/>
        <end position="124"/>
    </location>
</feature>
<feature type="transmembrane region" description="Helical" evidence="1">
    <location>
        <begin position="76"/>
        <end position="100"/>
    </location>
</feature>
<keyword evidence="1" id="KW-0812">Transmembrane</keyword>
<dbReference type="Pfam" id="PF13160">
    <property type="entry name" value="DUF3995"/>
    <property type="match status" value="1"/>
</dbReference>
<reference evidence="2 3" key="1">
    <citation type="submission" date="2019-03" db="EMBL/GenBank/DDBJ databases">
        <title>Genomic Encyclopedia of Type Strains, Phase III (KMG-III): the genomes of soil and plant-associated and newly described type strains.</title>
        <authorList>
            <person name="Whitman W."/>
        </authorList>
    </citation>
    <scope>NUCLEOTIDE SEQUENCE [LARGE SCALE GENOMIC DNA]</scope>
    <source>
        <strain evidence="2 3">VKMAc-2574</strain>
    </source>
</reference>
<accession>A0ABY2F5B3</accession>
<proteinExistence type="predicted"/>
<name>A0ABY2F5B3_9ACTN</name>
<keyword evidence="1" id="KW-1133">Transmembrane helix</keyword>
<evidence type="ECO:0000313" key="2">
    <source>
        <dbReference type="EMBL" id="TDW81684.1"/>
    </source>
</evidence>
<sequence>MDSRKVSASAHFLLAAVHVYWATGASWPASDERSLSLTVLNTQVSFGPRVVLPLAALHLLLAGAVLTSARWRLSRLVVVGLVAGLAARAAVGLVWITGAIDTSTAFYWLNLFLYTPACVALCVADLKLLRARRPAAVDRPLLSDFLR</sequence>
<evidence type="ECO:0000256" key="1">
    <source>
        <dbReference type="SAM" id="Phobius"/>
    </source>
</evidence>
<dbReference type="Proteomes" id="UP000295060">
    <property type="component" value="Unassembled WGS sequence"/>
</dbReference>
<dbReference type="RefSeq" id="WP_134133001.1">
    <property type="nucleotide sequence ID" value="NZ_SODU01000005.1"/>
</dbReference>
<comment type="caution">
    <text evidence="2">The sequence shown here is derived from an EMBL/GenBank/DDBJ whole genome shotgun (WGS) entry which is preliminary data.</text>
</comment>
<keyword evidence="3" id="KW-1185">Reference proteome</keyword>
<gene>
    <name evidence="2" type="ORF">EV137_7693</name>
</gene>
<dbReference type="EMBL" id="SODU01000005">
    <property type="protein sequence ID" value="TDW81684.1"/>
    <property type="molecule type" value="Genomic_DNA"/>
</dbReference>
<protein>
    <submittedName>
        <fullName evidence="2">Uncharacterized protein DUF3995</fullName>
    </submittedName>
</protein>
<organism evidence="2 3">
    <name type="scientific">Kribbella pratensis</name>
    <dbReference type="NCBI Taxonomy" id="2512112"/>
    <lineage>
        <taxon>Bacteria</taxon>
        <taxon>Bacillati</taxon>
        <taxon>Actinomycetota</taxon>
        <taxon>Actinomycetes</taxon>
        <taxon>Propionibacteriales</taxon>
        <taxon>Kribbellaceae</taxon>
        <taxon>Kribbella</taxon>
    </lineage>
</organism>
<dbReference type="InterPro" id="IPR025058">
    <property type="entry name" value="DUF3995"/>
</dbReference>
<keyword evidence="1" id="KW-0472">Membrane</keyword>